<evidence type="ECO:0000256" key="1">
    <source>
        <dbReference type="SAM" id="Phobius"/>
    </source>
</evidence>
<feature type="transmembrane region" description="Helical" evidence="1">
    <location>
        <begin position="224"/>
        <end position="244"/>
    </location>
</feature>
<name>A0A7W4UTV0_LEIAQ</name>
<reference evidence="2 3" key="1">
    <citation type="submission" date="2020-08" db="EMBL/GenBank/DDBJ databases">
        <title>Sequencing the genomes of 1000 actinobacteria strains.</title>
        <authorList>
            <person name="Klenk H.-P."/>
        </authorList>
    </citation>
    <scope>NUCLEOTIDE SEQUENCE [LARGE SCALE GENOMIC DNA]</scope>
    <source>
        <strain evidence="2 3">DSM 20146</strain>
    </source>
</reference>
<dbReference type="AlphaFoldDB" id="A0A7W4UTV0"/>
<evidence type="ECO:0008006" key="4">
    <source>
        <dbReference type="Google" id="ProtNLM"/>
    </source>
</evidence>
<keyword evidence="1" id="KW-0472">Membrane</keyword>
<evidence type="ECO:0000313" key="3">
    <source>
        <dbReference type="Proteomes" id="UP000538196"/>
    </source>
</evidence>
<accession>A0A7W4UTV0</accession>
<feature type="transmembrane region" description="Helical" evidence="1">
    <location>
        <begin position="256"/>
        <end position="276"/>
    </location>
</feature>
<dbReference type="EMBL" id="JACHVP010000001">
    <property type="protein sequence ID" value="MBB2965673.1"/>
    <property type="molecule type" value="Genomic_DNA"/>
</dbReference>
<organism evidence="2 3">
    <name type="scientific">Leifsonia aquatica</name>
    <name type="common">Corynebacterium aquaticum</name>
    <dbReference type="NCBI Taxonomy" id="144185"/>
    <lineage>
        <taxon>Bacteria</taxon>
        <taxon>Bacillati</taxon>
        <taxon>Actinomycetota</taxon>
        <taxon>Actinomycetes</taxon>
        <taxon>Micrococcales</taxon>
        <taxon>Microbacteriaceae</taxon>
        <taxon>Leifsonia</taxon>
    </lineage>
</organism>
<comment type="caution">
    <text evidence="2">The sequence shown here is derived from an EMBL/GenBank/DDBJ whole genome shotgun (WGS) entry which is preliminary data.</text>
</comment>
<feature type="transmembrane region" description="Helical" evidence="1">
    <location>
        <begin position="315"/>
        <end position="334"/>
    </location>
</feature>
<gene>
    <name evidence="2" type="ORF">FHX33_000405</name>
</gene>
<sequence length="357" mass="37321">MSNHRVVPMTVPPRPSFWPAASFWKALGTHLLIPLFLATGMALAYLGAFHQPEPHDLPIAIVGDTPAAEVFAQKLNDAAPQKLDVTTVTDEAAARTAVAHRDIAAAYASDATHATIIVASAASETTASAAEKLLLPISYQQHLPVTVDDVRPVGAQDGTGQGLFFLLVALSVGSYASAIAVAAVTARIALGWRFAVAAATSLVVAGIGVVVAGPIYGVLSGNEWSIWLLGALYVFGIVTVGIGLHPILGKWTTPALTMLFVMLNFTSSGGIFQAVLSPPLFAGLHTFWNGAAWLDAAQALTYFPGESFGFAGLRLALWATAGILLIVVTHVVSARRRQLADESRVVTPAEEEAVVAA</sequence>
<evidence type="ECO:0000313" key="2">
    <source>
        <dbReference type="EMBL" id="MBB2965673.1"/>
    </source>
</evidence>
<protein>
    <recommendedName>
        <fullName evidence="4">ABC transporter permease</fullName>
    </recommendedName>
</protein>
<feature type="transmembrane region" description="Helical" evidence="1">
    <location>
        <begin position="163"/>
        <end position="184"/>
    </location>
</feature>
<keyword evidence="1" id="KW-0812">Transmembrane</keyword>
<feature type="transmembrane region" description="Helical" evidence="1">
    <location>
        <begin position="196"/>
        <end position="218"/>
    </location>
</feature>
<proteinExistence type="predicted"/>
<keyword evidence="3" id="KW-1185">Reference proteome</keyword>
<dbReference type="RefSeq" id="WP_021765207.1">
    <property type="nucleotide sequence ID" value="NZ_JACHVP010000001.1"/>
</dbReference>
<keyword evidence="1" id="KW-1133">Transmembrane helix</keyword>
<dbReference type="Proteomes" id="UP000538196">
    <property type="component" value="Unassembled WGS sequence"/>
</dbReference>